<feature type="binding site" evidence="6">
    <location>
        <position position="133"/>
    </location>
    <ligand>
        <name>Fe cation</name>
        <dbReference type="ChEBI" id="CHEBI:24875"/>
        <note>catalytic</note>
    </ligand>
</feature>
<evidence type="ECO:0000313" key="8">
    <source>
        <dbReference type="EMBL" id="RUO67611.1"/>
    </source>
</evidence>
<dbReference type="PANTHER" id="PTHR16557">
    <property type="entry name" value="ALKYLATED DNA REPAIR PROTEIN ALKB-RELATED"/>
    <property type="match status" value="1"/>
</dbReference>
<dbReference type="Pfam" id="PF13532">
    <property type="entry name" value="2OG-FeII_Oxy_2"/>
    <property type="match status" value="1"/>
</dbReference>
<evidence type="ECO:0000313" key="9">
    <source>
        <dbReference type="Proteomes" id="UP000288361"/>
    </source>
</evidence>
<dbReference type="PROSITE" id="PS51471">
    <property type="entry name" value="FE2OG_OXY"/>
    <property type="match status" value="1"/>
</dbReference>
<evidence type="ECO:0000256" key="4">
    <source>
        <dbReference type="ARBA" id="ARBA00023004"/>
    </source>
</evidence>
<gene>
    <name evidence="8" type="ORF">CWI73_01760</name>
</gene>
<accession>A0A432YWC6</accession>
<dbReference type="GO" id="GO:0035515">
    <property type="term" value="F:oxidative RNA demethylase activity"/>
    <property type="evidence" value="ECO:0007669"/>
    <property type="project" value="TreeGrafter"/>
</dbReference>
<keyword evidence="4 6" id="KW-0408">Iron</keyword>
<feature type="binding site" evidence="5">
    <location>
        <position position="163"/>
    </location>
    <ligand>
        <name>substrate</name>
    </ligand>
</feature>
<feature type="binding site" evidence="5">
    <location>
        <begin position="206"/>
        <end position="212"/>
    </location>
    <ligand>
        <name>2-oxoglutarate</name>
        <dbReference type="ChEBI" id="CHEBI:16810"/>
    </ligand>
</feature>
<sequence length="214" mass="23591">MASLDLFAGENHEVTQFSEQAYLLHGYVASQADTILSHLRDVIKQSPLRQFVTPGGGKMSVRTSSCGDFGWITDKKGYRYTDTDPITEKPWPPMPETLETLAEQAAAKCGFESFSPNACLINVYHPGAAMGLHQDKDESDFSQPIVSFSFGLPVTFLWGGLKRGGSPQKVTLQHGDVLVWGGPDRLRYHGVKKLANGQHPLTGNVRVNLTFRVR</sequence>
<protein>
    <submittedName>
        <fullName evidence="8">DNA oxidative demethylase AlkB</fullName>
    </submittedName>
</protein>
<dbReference type="GO" id="GO:0035513">
    <property type="term" value="P:oxidative RNA demethylation"/>
    <property type="evidence" value="ECO:0007669"/>
    <property type="project" value="TreeGrafter"/>
</dbReference>
<dbReference type="SUPFAM" id="SSF51197">
    <property type="entry name" value="Clavaminate synthase-like"/>
    <property type="match status" value="1"/>
</dbReference>
<reference evidence="8 9" key="1">
    <citation type="journal article" date="2011" name="Front. Microbiol.">
        <title>Genomic signatures of strain selection and enhancement in Bacillus atrophaeus var. globigii, a historical biowarfare simulant.</title>
        <authorList>
            <person name="Gibbons H.S."/>
            <person name="Broomall S.M."/>
            <person name="McNew L.A."/>
            <person name="Daligault H."/>
            <person name="Chapman C."/>
            <person name="Bruce D."/>
            <person name="Karavis M."/>
            <person name="Krepps M."/>
            <person name="McGregor P.A."/>
            <person name="Hong C."/>
            <person name="Park K.H."/>
            <person name="Akmal A."/>
            <person name="Feldman A."/>
            <person name="Lin J.S."/>
            <person name="Chang W.E."/>
            <person name="Higgs B.W."/>
            <person name="Demirev P."/>
            <person name="Lindquist J."/>
            <person name="Liem A."/>
            <person name="Fochler E."/>
            <person name="Read T.D."/>
            <person name="Tapia R."/>
            <person name="Johnson S."/>
            <person name="Bishop-Lilly K.A."/>
            <person name="Detter C."/>
            <person name="Han C."/>
            <person name="Sozhamannan S."/>
            <person name="Rosenzweig C.N."/>
            <person name="Skowronski E.W."/>
        </authorList>
    </citation>
    <scope>NUCLEOTIDE SEQUENCE [LARGE SCALE GENOMIC DNA]</scope>
    <source>
        <strain evidence="8 9">TPS4-2</strain>
    </source>
</reference>
<feature type="binding site" evidence="5">
    <location>
        <position position="137"/>
    </location>
    <ligand>
        <name>substrate</name>
    </ligand>
</feature>
<dbReference type="InterPro" id="IPR004574">
    <property type="entry name" value="Alkb"/>
</dbReference>
<dbReference type="EMBL" id="PIQA01000001">
    <property type="protein sequence ID" value="RUO67611.1"/>
    <property type="molecule type" value="Genomic_DNA"/>
</dbReference>
<dbReference type="GO" id="GO:0035516">
    <property type="term" value="F:broad specificity oxidative DNA demethylase activity"/>
    <property type="evidence" value="ECO:0007669"/>
    <property type="project" value="TreeGrafter"/>
</dbReference>
<dbReference type="InterPro" id="IPR037151">
    <property type="entry name" value="AlkB-like_sf"/>
</dbReference>
<dbReference type="InterPro" id="IPR005123">
    <property type="entry name" value="Oxoglu/Fe-dep_dioxygenase_dom"/>
</dbReference>
<keyword evidence="8" id="KW-0489">Methyltransferase</keyword>
<feature type="binding site" evidence="5">
    <location>
        <begin position="122"/>
        <end position="124"/>
    </location>
    <ligand>
        <name>2-oxoglutarate</name>
        <dbReference type="ChEBI" id="CHEBI:16810"/>
    </ligand>
</feature>
<dbReference type="AlphaFoldDB" id="A0A432YWC6"/>
<keyword evidence="1 6" id="KW-0479">Metal-binding</keyword>
<dbReference type="PANTHER" id="PTHR16557:SF2">
    <property type="entry name" value="NUCLEIC ACID DIOXYGENASE ALKBH1"/>
    <property type="match status" value="1"/>
</dbReference>
<feature type="binding site" evidence="5">
    <location>
        <position position="71"/>
    </location>
    <ligand>
        <name>substrate</name>
    </ligand>
</feature>
<dbReference type="Gene3D" id="2.60.120.590">
    <property type="entry name" value="Alpha-ketoglutarate-dependent dioxygenase AlkB-like"/>
    <property type="match status" value="1"/>
</dbReference>
<name>A0A432YWC6_9GAMM</name>
<dbReference type="RefSeq" id="WP_126751271.1">
    <property type="nucleotide sequence ID" value="NZ_JBHUMT010000016.1"/>
</dbReference>
<keyword evidence="8" id="KW-0808">Transferase</keyword>
<evidence type="ECO:0000256" key="5">
    <source>
        <dbReference type="PIRSR" id="PIRSR604574-1"/>
    </source>
</evidence>
<feature type="binding site" evidence="5">
    <location>
        <begin position="78"/>
        <end position="80"/>
    </location>
    <ligand>
        <name>substrate</name>
    </ligand>
</feature>
<keyword evidence="3" id="KW-0560">Oxidoreductase</keyword>
<evidence type="ECO:0000259" key="7">
    <source>
        <dbReference type="PROSITE" id="PS51471"/>
    </source>
</evidence>
<organism evidence="8 9">
    <name type="scientific">Idiomarina piscisalsi</name>
    <dbReference type="NCBI Taxonomy" id="1096243"/>
    <lineage>
        <taxon>Bacteria</taxon>
        <taxon>Pseudomonadati</taxon>
        <taxon>Pseudomonadota</taxon>
        <taxon>Gammaproteobacteria</taxon>
        <taxon>Alteromonadales</taxon>
        <taxon>Idiomarinaceae</taxon>
        <taxon>Idiomarina</taxon>
    </lineage>
</organism>
<evidence type="ECO:0000256" key="1">
    <source>
        <dbReference type="ARBA" id="ARBA00022723"/>
    </source>
</evidence>
<proteinExistence type="predicted"/>
<dbReference type="NCBIfam" id="NF011930">
    <property type="entry name" value="PRK15401.1"/>
    <property type="match status" value="1"/>
</dbReference>
<feature type="domain" description="Fe2OG dioxygenase" evidence="7">
    <location>
        <begin position="115"/>
        <end position="214"/>
    </location>
</feature>
<comment type="caution">
    <text evidence="8">The sequence shown here is derived from an EMBL/GenBank/DDBJ whole genome shotgun (WGS) entry which is preliminary data.</text>
</comment>
<comment type="cofactor">
    <cofactor evidence="6">
        <name>Fe(2+)</name>
        <dbReference type="ChEBI" id="CHEBI:29033"/>
    </cofactor>
    <text evidence="6">Binds 1 Fe(2+) ion per subunit.</text>
</comment>
<dbReference type="GO" id="GO:0008168">
    <property type="term" value="F:methyltransferase activity"/>
    <property type="evidence" value="ECO:0007669"/>
    <property type="project" value="UniProtKB-KW"/>
</dbReference>
<keyword evidence="2" id="KW-0223">Dioxygenase</keyword>
<dbReference type="Proteomes" id="UP000288361">
    <property type="component" value="Unassembled WGS sequence"/>
</dbReference>
<dbReference type="GO" id="GO:0008198">
    <property type="term" value="F:ferrous iron binding"/>
    <property type="evidence" value="ECO:0007669"/>
    <property type="project" value="TreeGrafter"/>
</dbReference>
<feature type="binding site" evidence="6">
    <location>
        <position position="135"/>
    </location>
    <ligand>
        <name>Fe cation</name>
        <dbReference type="ChEBI" id="CHEBI:24875"/>
        <note>catalytic</note>
    </ligand>
</feature>
<feature type="binding site" evidence="6">
    <location>
        <position position="189"/>
    </location>
    <ligand>
        <name>Fe cation</name>
        <dbReference type="ChEBI" id="CHEBI:24875"/>
        <note>catalytic</note>
    </ligand>
</feature>
<evidence type="ECO:0000256" key="2">
    <source>
        <dbReference type="ARBA" id="ARBA00022964"/>
    </source>
</evidence>
<evidence type="ECO:0000256" key="6">
    <source>
        <dbReference type="PIRSR" id="PIRSR604574-2"/>
    </source>
</evidence>
<dbReference type="GO" id="GO:0032259">
    <property type="term" value="P:methylation"/>
    <property type="evidence" value="ECO:0007669"/>
    <property type="project" value="UniProtKB-KW"/>
</dbReference>
<dbReference type="InterPro" id="IPR027450">
    <property type="entry name" value="AlkB-like"/>
</dbReference>
<dbReference type="GO" id="GO:0005737">
    <property type="term" value="C:cytoplasm"/>
    <property type="evidence" value="ECO:0007669"/>
    <property type="project" value="TreeGrafter"/>
</dbReference>
<evidence type="ECO:0000256" key="3">
    <source>
        <dbReference type="ARBA" id="ARBA00023002"/>
    </source>
</evidence>